<evidence type="ECO:0000313" key="2">
    <source>
        <dbReference type="EMBL" id="SHE83226.1"/>
    </source>
</evidence>
<keyword evidence="3" id="KW-1185">Reference proteome</keyword>
<dbReference type="PANTHER" id="PTHR40099">
    <property type="entry name" value="ACETOLACTATE SYNTHASE, SMALL SUBUNIT"/>
    <property type="match status" value="1"/>
</dbReference>
<dbReference type="InterPro" id="IPR045739">
    <property type="entry name" value="ACT_dom_pair"/>
</dbReference>
<sequence length="146" mass="15714">MAYQVSVFLENKIGHFERVTGILKDVGVNIRAITLSHTTQGWGILNLLVNNPEKAKEALTEKGVSATLREIAVFAMGDIPGGLDELLKKIAAAGINFTNAYGRNIEIGVMAYLAVDVEDIEGAEEKIKAAGLQLVPDDEVYGLKDS</sequence>
<accession>A0A1M4WPR3</accession>
<dbReference type="Proteomes" id="UP000184164">
    <property type="component" value="Unassembled WGS sequence"/>
</dbReference>
<dbReference type="EMBL" id="FQUM01000002">
    <property type="protein sequence ID" value="SHE83226.1"/>
    <property type="molecule type" value="Genomic_DNA"/>
</dbReference>
<dbReference type="InterPro" id="IPR045865">
    <property type="entry name" value="ACT-like_dom_sf"/>
</dbReference>
<proteinExistence type="predicted"/>
<name>A0A1M4WPR3_9BACT</name>
<gene>
    <name evidence="2" type="ORF">SAMN05444274_102516</name>
</gene>
<dbReference type="SUPFAM" id="SSF55021">
    <property type="entry name" value="ACT-like"/>
    <property type="match status" value="1"/>
</dbReference>
<dbReference type="PROSITE" id="PS51671">
    <property type="entry name" value="ACT"/>
    <property type="match status" value="1"/>
</dbReference>
<dbReference type="PANTHER" id="PTHR40099:SF1">
    <property type="entry name" value="ACETOLACTATE SYNTHASE, SMALL SUBUNIT"/>
    <property type="match status" value="1"/>
</dbReference>
<dbReference type="InterPro" id="IPR002912">
    <property type="entry name" value="ACT_dom"/>
</dbReference>
<dbReference type="Gene3D" id="3.30.2130.10">
    <property type="entry name" value="VC0802-like"/>
    <property type="match status" value="1"/>
</dbReference>
<dbReference type="STRING" id="1484053.SAMN05444274_102516"/>
<dbReference type="Pfam" id="PF19571">
    <property type="entry name" value="ACT_8"/>
    <property type="match status" value="1"/>
</dbReference>
<evidence type="ECO:0000313" key="3">
    <source>
        <dbReference type="Proteomes" id="UP000184164"/>
    </source>
</evidence>
<organism evidence="2 3">
    <name type="scientific">Mariniphaga anaerophila</name>
    <dbReference type="NCBI Taxonomy" id="1484053"/>
    <lineage>
        <taxon>Bacteria</taxon>
        <taxon>Pseudomonadati</taxon>
        <taxon>Bacteroidota</taxon>
        <taxon>Bacteroidia</taxon>
        <taxon>Marinilabiliales</taxon>
        <taxon>Prolixibacteraceae</taxon>
        <taxon>Mariniphaga</taxon>
    </lineage>
</organism>
<dbReference type="AlphaFoldDB" id="A0A1M4WPR3"/>
<protein>
    <submittedName>
        <fullName evidence="2">Uncharacterized conserved protein, contains tandem ACT domains</fullName>
    </submittedName>
</protein>
<dbReference type="RefSeq" id="WP_072999742.1">
    <property type="nucleotide sequence ID" value="NZ_FQUM01000002.1"/>
</dbReference>
<feature type="domain" description="ACT" evidence="1">
    <location>
        <begin position="4"/>
        <end position="82"/>
    </location>
</feature>
<reference evidence="3" key="1">
    <citation type="submission" date="2016-11" db="EMBL/GenBank/DDBJ databases">
        <authorList>
            <person name="Varghese N."/>
            <person name="Submissions S."/>
        </authorList>
    </citation>
    <scope>NUCLEOTIDE SEQUENCE [LARGE SCALE GENOMIC DNA]</scope>
    <source>
        <strain evidence="3">DSM 26910</strain>
    </source>
</reference>
<dbReference type="OrthoDB" id="9790662at2"/>
<evidence type="ECO:0000259" key="1">
    <source>
        <dbReference type="PROSITE" id="PS51671"/>
    </source>
</evidence>